<reference evidence="3 4" key="1">
    <citation type="submission" date="2019-04" db="EMBL/GenBank/DDBJ databases">
        <title>Flavobacterium sp. GS03.</title>
        <authorList>
            <person name="Kim H."/>
        </authorList>
    </citation>
    <scope>NUCLEOTIDE SEQUENCE [LARGE SCALE GENOMIC DNA]</scope>
    <source>
        <strain evidence="3 4">GS03</strain>
    </source>
</reference>
<dbReference type="InterPro" id="IPR008928">
    <property type="entry name" value="6-hairpin_glycosidase_sf"/>
</dbReference>
<dbReference type="Gene3D" id="1.50.10.10">
    <property type="match status" value="1"/>
</dbReference>
<name>A0A4P7PVR3_9FLAO</name>
<dbReference type="Pfam" id="PF07470">
    <property type="entry name" value="Glyco_hydro_88"/>
    <property type="match status" value="1"/>
</dbReference>
<dbReference type="OrthoDB" id="6381507at2"/>
<keyword evidence="2" id="KW-0732">Signal</keyword>
<dbReference type="AlphaFoldDB" id="A0A4P7PVR3"/>
<accession>A0A4P7PVR3</accession>
<evidence type="ECO:0000313" key="3">
    <source>
        <dbReference type="EMBL" id="QBZ98886.1"/>
    </source>
</evidence>
<dbReference type="EC" id="3.2.1.172" evidence="3"/>
<protein>
    <submittedName>
        <fullName evidence="3">Unsaturated rhamnogalacturonyl hydrolase YteR</fullName>
        <ecNumber evidence="3">3.2.1.172</ecNumber>
    </submittedName>
</protein>
<dbReference type="KEGG" id="fsn:GS03_02398"/>
<evidence type="ECO:0000256" key="2">
    <source>
        <dbReference type="SAM" id="SignalP"/>
    </source>
</evidence>
<dbReference type="GO" id="GO:0005975">
    <property type="term" value="P:carbohydrate metabolic process"/>
    <property type="evidence" value="ECO:0007669"/>
    <property type="project" value="InterPro"/>
</dbReference>
<feature type="chain" id="PRO_5020244859" evidence="2">
    <location>
        <begin position="19"/>
        <end position="391"/>
    </location>
</feature>
<dbReference type="PANTHER" id="PTHR33886">
    <property type="entry name" value="UNSATURATED RHAMNOGALACTURONAN HYDROLASE (EUROFUNG)"/>
    <property type="match status" value="1"/>
</dbReference>
<dbReference type="InterPro" id="IPR012341">
    <property type="entry name" value="6hp_glycosidase-like_sf"/>
</dbReference>
<dbReference type="Proteomes" id="UP000296862">
    <property type="component" value="Chromosome"/>
</dbReference>
<gene>
    <name evidence="3" type="primary">yteR_1</name>
    <name evidence="3" type="ORF">GS03_02398</name>
</gene>
<dbReference type="InterPro" id="IPR052043">
    <property type="entry name" value="PolySaccharide_Degr_Enz"/>
</dbReference>
<dbReference type="EMBL" id="CP038810">
    <property type="protein sequence ID" value="QBZ98886.1"/>
    <property type="molecule type" value="Genomic_DNA"/>
</dbReference>
<feature type="signal peptide" evidence="2">
    <location>
        <begin position="1"/>
        <end position="18"/>
    </location>
</feature>
<organism evidence="3 4">
    <name type="scientific">Flavobacterium sangjuense</name>
    <dbReference type="NCBI Taxonomy" id="2518177"/>
    <lineage>
        <taxon>Bacteria</taxon>
        <taxon>Pseudomonadati</taxon>
        <taxon>Bacteroidota</taxon>
        <taxon>Flavobacteriia</taxon>
        <taxon>Flavobacteriales</taxon>
        <taxon>Flavobacteriaceae</taxon>
        <taxon>Flavobacterium</taxon>
    </lineage>
</organism>
<dbReference type="PANTHER" id="PTHR33886:SF8">
    <property type="entry name" value="UNSATURATED RHAMNOGALACTURONAN HYDROLASE (EUROFUNG)"/>
    <property type="match status" value="1"/>
</dbReference>
<keyword evidence="3" id="KW-0326">Glycosidase</keyword>
<proteinExistence type="predicted"/>
<keyword evidence="1 3" id="KW-0378">Hydrolase</keyword>
<dbReference type="SUPFAM" id="SSF48208">
    <property type="entry name" value="Six-hairpin glycosidases"/>
    <property type="match status" value="1"/>
</dbReference>
<evidence type="ECO:0000256" key="1">
    <source>
        <dbReference type="ARBA" id="ARBA00022801"/>
    </source>
</evidence>
<dbReference type="GO" id="GO:0102211">
    <property type="term" value="F:unsaturated rhamnogalacturonyl hydrolase activity"/>
    <property type="evidence" value="ECO:0007669"/>
    <property type="project" value="UniProtKB-EC"/>
</dbReference>
<dbReference type="InterPro" id="IPR010905">
    <property type="entry name" value="Glyco_hydro_88"/>
</dbReference>
<evidence type="ECO:0000313" key="4">
    <source>
        <dbReference type="Proteomes" id="UP000296862"/>
    </source>
</evidence>
<dbReference type="RefSeq" id="WP_136152768.1">
    <property type="nucleotide sequence ID" value="NZ_CP038810.1"/>
</dbReference>
<sequence length="391" mass="44685">MKRILVALVFVSSINLVAAVTIVNNDSLKWSERMALSIMKRHPKVWQIDKQEKPKLDYKPTFVLIAFESLYKKTKNTKYDNYAKEYADLFIDSTGEISHYESKEFNIDHLTIGNLLFDLYDNTKDSRYLKAIQTLKKQIEEQPRTPSGGFWHKKIYPNQMWLDGIYMGAPFYTHYTTTFENGKNLDDVVNQFELIHNHSFDPIAKLPYHAWDESKEIAWANKETGNSPTIWSRGVGWYVMALVDALDYFPKNHPKYKELAAYLNEAAKALEKQQDASGLWYQITDKGNTDGNYLEASGTAMFAYTFAKGVNKGYLPKRFKKIANKAFDGLLKELVTVKDDEVHLSQISQGIGLGGNPFRDGSNKYYADSKKNIDNSVGVGAFILAALELNR</sequence>
<keyword evidence="4" id="KW-1185">Reference proteome</keyword>